<evidence type="ECO:0000259" key="1">
    <source>
        <dbReference type="Pfam" id="PF01590"/>
    </source>
</evidence>
<dbReference type="PANTHER" id="PTHR43102:SF2">
    <property type="entry name" value="GAF DOMAIN-CONTAINING PROTEIN"/>
    <property type="match status" value="1"/>
</dbReference>
<comment type="caution">
    <text evidence="2">The sequence shown here is derived from an EMBL/GenBank/DDBJ whole genome shotgun (WGS) entry which is preliminary data.</text>
</comment>
<sequence>MENTFGIPILPDNEEERLAKLRSYHLLDTHKEFGPFKHIASMAARMFNVPIALVNLVDSNSVHTLASAGIELAEPVPRGTSLCSLAVLREDVTVFENALQEPCLLANPMVTGEFGLRFYAAAPLTTSDGFNIGALCLVDQEPRVFTEAEQRILENLAAIIMEDVQKG</sequence>
<name>A0ABP8FZL8_9BACT</name>
<dbReference type="SUPFAM" id="SSF55781">
    <property type="entry name" value="GAF domain-like"/>
    <property type="match status" value="1"/>
</dbReference>
<dbReference type="EMBL" id="BAABGX010000003">
    <property type="protein sequence ID" value="GAA4314003.1"/>
    <property type="molecule type" value="Genomic_DNA"/>
</dbReference>
<protein>
    <recommendedName>
        <fullName evidence="1">GAF domain-containing protein</fullName>
    </recommendedName>
</protein>
<dbReference type="RefSeq" id="WP_345168844.1">
    <property type="nucleotide sequence ID" value="NZ_BAABGX010000003.1"/>
</dbReference>
<proteinExistence type="predicted"/>
<gene>
    <name evidence="2" type="ORF">GCM10023183_34010</name>
</gene>
<reference evidence="3" key="1">
    <citation type="journal article" date="2019" name="Int. J. Syst. Evol. Microbiol.">
        <title>The Global Catalogue of Microorganisms (GCM) 10K type strain sequencing project: providing services to taxonomists for standard genome sequencing and annotation.</title>
        <authorList>
            <consortium name="The Broad Institute Genomics Platform"/>
            <consortium name="The Broad Institute Genome Sequencing Center for Infectious Disease"/>
            <person name="Wu L."/>
            <person name="Ma J."/>
        </authorList>
    </citation>
    <scope>NUCLEOTIDE SEQUENCE [LARGE SCALE GENOMIC DNA]</scope>
    <source>
        <strain evidence="3">JCM 17917</strain>
    </source>
</reference>
<dbReference type="Gene3D" id="3.30.450.40">
    <property type="match status" value="1"/>
</dbReference>
<dbReference type="Pfam" id="PF01590">
    <property type="entry name" value="GAF"/>
    <property type="match status" value="1"/>
</dbReference>
<dbReference type="Proteomes" id="UP001501844">
    <property type="component" value="Unassembled WGS sequence"/>
</dbReference>
<dbReference type="InterPro" id="IPR029016">
    <property type="entry name" value="GAF-like_dom_sf"/>
</dbReference>
<dbReference type="PANTHER" id="PTHR43102">
    <property type="entry name" value="SLR1143 PROTEIN"/>
    <property type="match status" value="1"/>
</dbReference>
<evidence type="ECO:0000313" key="2">
    <source>
        <dbReference type="EMBL" id="GAA4314003.1"/>
    </source>
</evidence>
<dbReference type="InterPro" id="IPR003018">
    <property type="entry name" value="GAF"/>
</dbReference>
<accession>A0ABP8FZL8</accession>
<feature type="domain" description="GAF" evidence="1">
    <location>
        <begin position="36"/>
        <end position="160"/>
    </location>
</feature>
<organism evidence="2 3">
    <name type="scientific">Nibribacter koreensis</name>
    <dbReference type="NCBI Taxonomy" id="1084519"/>
    <lineage>
        <taxon>Bacteria</taxon>
        <taxon>Pseudomonadati</taxon>
        <taxon>Bacteroidota</taxon>
        <taxon>Cytophagia</taxon>
        <taxon>Cytophagales</taxon>
        <taxon>Hymenobacteraceae</taxon>
        <taxon>Nibribacter</taxon>
    </lineage>
</organism>
<keyword evidence="3" id="KW-1185">Reference proteome</keyword>
<evidence type="ECO:0000313" key="3">
    <source>
        <dbReference type="Proteomes" id="UP001501844"/>
    </source>
</evidence>